<evidence type="ECO:0000256" key="1">
    <source>
        <dbReference type="ARBA" id="ARBA00004167"/>
    </source>
</evidence>
<keyword evidence="2" id="KW-0812">Transmembrane</keyword>
<keyword evidence="5" id="KW-1185">Reference proteome</keyword>
<comment type="subcellular location">
    <subcellularLocation>
        <location evidence="1">Membrane</location>
        <topology evidence="1">Single-pass membrane protein</topology>
    </subcellularLocation>
</comment>
<protein>
    <submittedName>
        <fullName evidence="6">Fukutin</fullName>
    </submittedName>
</protein>
<evidence type="ECO:0000256" key="2">
    <source>
        <dbReference type="ARBA" id="ARBA00022692"/>
    </source>
</evidence>
<evidence type="ECO:0000256" key="4">
    <source>
        <dbReference type="ARBA" id="ARBA00023136"/>
    </source>
</evidence>
<dbReference type="WBParaSite" id="jg13774">
    <property type="protein sequence ID" value="jg13774"/>
    <property type="gene ID" value="jg13774"/>
</dbReference>
<proteinExistence type="predicted"/>
<reference evidence="6" key="1">
    <citation type="submission" date="2022-11" db="UniProtKB">
        <authorList>
            <consortium name="WormBaseParasite"/>
        </authorList>
    </citation>
    <scope>IDENTIFICATION</scope>
</reference>
<organism evidence="5 6">
    <name type="scientific">Ditylenchus dipsaci</name>
    <dbReference type="NCBI Taxonomy" id="166011"/>
    <lineage>
        <taxon>Eukaryota</taxon>
        <taxon>Metazoa</taxon>
        <taxon>Ecdysozoa</taxon>
        <taxon>Nematoda</taxon>
        <taxon>Chromadorea</taxon>
        <taxon>Rhabditida</taxon>
        <taxon>Tylenchina</taxon>
        <taxon>Tylenchomorpha</taxon>
        <taxon>Sphaerularioidea</taxon>
        <taxon>Anguinidae</taxon>
        <taxon>Anguininae</taxon>
        <taxon>Ditylenchus</taxon>
    </lineage>
</organism>
<evidence type="ECO:0000256" key="3">
    <source>
        <dbReference type="ARBA" id="ARBA00022989"/>
    </source>
</evidence>
<dbReference type="AlphaFoldDB" id="A0A915CXP7"/>
<evidence type="ECO:0000313" key="6">
    <source>
        <dbReference type="WBParaSite" id="jg13774"/>
    </source>
</evidence>
<dbReference type="GO" id="GO:0016020">
    <property type="term" value="C:membrane"/>
    <property type="evidence" value="ECO:0007669"/>
    <property type="project" value="UniProtKB-SubCell"/>
</dbReference>
<name>A0A915CXP7_9BILA</name>
<keyword evidence="4" id="KW-0472">Membrane</keyword>
<dbReference type="InterPro" id="IPR009644">
    <property type="entry name" value="FKTN/MNN4/W02B3.4-1"/>
</dbReference>
<evidence type="ECO:0000313" key="5">
    <source>
        <dbReference type="Proteomes" id="UP000887574"/>
    </source>
</evidence>
<dbReference type="PANTHER" id="PTHR15407:SF28">
    <property type="entry name" value="RIBITOL-5-PHOSPHATE TRANSFERASE FKTN"/>
    <property type="match status" value="1"/>
</dbReference>
<keyword evidence="3" id="KW-1133">Transmembrane helix</keyword>
<dbReference type="Proteomes" id="UP000887574">
    <property type="component" value="Unplaced"/>
</dbReference>
<sequence>MVSNITNKPGVSDNMAMHLNETISSGNVANEKLIADLYGRKPRLIVIDPECLLLYDTKASNPSYHYVSFEGDLDSKYLLFHIKNETKALPRFATFTSASIDLFFEAQPKETERDLEVPVHVAPFLRNYKAGRFLECHPIITDEEMIAGCSILEVLSWFSITGFLFNGSLLGWRRECSIIPHTWDTDIGMFAEQHSSEFINALKAKTIPNFKLTNIGAAKQQIKSIYPVFTEICAGVLHGVLVHFPCDVDKILEADYGVGWRQDEDTDHYFWDKIRKTLKSGDF</sequence>
<accession>A0A915CXP7</accession>
<dbReference type="PANTHER" id="PTHR15407">
    <property type="entry name" value="FUKUTIN-RELATED"/>
    <property type="match status" value="1"/>
</dbReference>